<dbReference type="EMBL" id="MU970216">
    <property type="protein sequence ID" value="KAK9319182.1"/>
    <property type="molecule type" value="Genomic_DNA"/>
</dbReference>
<keyword evidence="2" id="KW-1185">Reference proteome</keyword>
<reference evidence="2" key="1">
    <citation type="journal article" date="2024" name="Front. Bioeng. Biotechnol.">
        <title>Genome-scale model development and genomic sequencing of the oleaginous clade Lipomyces.</title>
        <authorList>
            <person name="Czajka J.J."/>
            <person name="Han Y."/>
            <person name="Kim J."/>
            <person name="Mondo S.J."/>
            <person name="Hofstad B.A."/>
            <person name="Robles A."/>
            <person name="Haridas S."/>
            <person name="Riley R."/>
            <person name="LaButti K."/>
            <person name="Pangilinan J."/>
            <person name="Andreopoulos W."/>
            <person name="Lipzen A."/>
            <person name="Yan J."/>
            <person name="Wang M."/>
            <person name="Ng V."/>
            <person name="Grigoriev I.V."/>
            <person name="Spatafora J.W."/>
            <person name="Magnuson J.K."/>
            <person name="Baker S.E."/>
            <person name="Pomraning K.R."/>
        </authorList>
    </citation>
    <scope>NUCLEOTIDE SEQUENCE [LARGE SCALE GENOMIC DNA]</scope>
    <source>
        <strain evidence="2">CBS 10300</strain>
    </source>
</reference>
<comment type="caution">
    <text evidence="1">The sequence shown here is derived from an EMBL/GenBank/DDBJ whole genome shotgun (WGS) entry which is preliminary data.</text>
</comment>
<name>A0ACC3TEA6_9ASCO</name>
<proteinExistence type="predicted"/>
<organism evidence="1 2">
    <name type="scientific">Lipomyces orientalis</name>
    <dbReference type="NCBI Taxonomy" id="1233043"/>
    <lineage>
        <taxon>Eukaryota</taxon>
        <taxon>Fungi</taxon>
        <taxon>Dikarya</taxon>
        <taxon>Ascomycota</taxon>
        <taxon>Saccharomycotina</taxon>
        <taxon>Lipomycetes</taxon>
        <taxon>Lipomycetales</taxon>
        <taxon>Lipomycetaceae</taxon>
        <taxon>Lipomyces</taxon>
    </lineage>
</organism>
<evidence type="ECO:0000313" key="2">
    <source>
        <dbReference type="Proteomes" id="UP001489719"/>
    </source>
</evidence>
<dbReference type="Proteomes" id="UP001489719">
    <property type="component" value="Unassembled WGS sequence"/>
</dbReference>
<evidence type="ECO:0000313" key="1">
    <source>
        <dbReference type="EMBL" id="KAK9319182.1"/>
    </source>
</evidence>
<sequence length="212" mass="23904">MLRMVSSEELKNLCQGVKTPRKLDVQNLRASIKNIQRNLNLFPKICQSLNVEMATVIHWQITRLNDYNCLQIITSDLLLETGRYVHSNGSFEKTKEYSITDDIIHQATRSIHAAVPEILHRPPPEPRIMTAASKLSQPQQNWIRDTLWSIRSNGFIPRASALAQSQRANAKWTDVIAGLLLVHLATSGELLLSDDGWDAGQKRVDIVDENSG</sequence>
<gene>
    <name evidence="1" type="ORF">V1517DRAFT_310948</name>
</gene>
<protein>
    <submittedName>
        <fullName evidence="1">Uncharacterized protein</fullName>
    </submittedName>
</protein>
<accession>A0ACC3TEA6</accession>